<feature type="region of interest" description="Disordered" evidence="7">
    <location>
        <begin position="1"/>
        <end position="36"/>
    </location>
</feature>
<evidence type="ECO:0000313" key="10">
    <source>
        <dbReference type="EMBL" id="KAK9934050.1"/>
    </source>
</evidence>
<dbReference type="GO" id="GO:0005634">
    <property type="term" value="C:nucleus"/>
    <property type="evidence" value="ECO:0007669"/>
    <property type="project" value="UniProtKB-SubCell"/>
</dbReference>
<keyword evidence="2" id="KW-0479">Metal-binding</keyword>
<dbReference type="InterPro" id="IPR025525">
    <property type="entry name" value="hAT-like_transposase_RNase-H"/>
</dbReference>
<dbReference type="InterPro" id="IPR008906">
    <property type="entry name" value="HATC_C_dom"/>
</dbReference>
<dbReference type="Pfam" id="PF05699">
    <property type="entry name" value="Dimer_Tnp_hAT"/>
    <property type="match status" value="1"/>
</dbReference>
<evidence type="ECO:0000256" key="6">
    <source>
        <dbReference type="ARBA" id="ARBA00023242"/>
    </source>
</evidence>
<proteinExistence type="predicted"/>
<comment type="caution">
    <text evidence="10">The sequence shown here is derived from an EMBL/GenBank/DDBJ whole genome shotgun (WGS) entry which is preliminary data.</text>
</comment>
<evidence type="ECO:0000256" key="2">
    <source>
        <dbReference type="ARBA" id="ARBA00022723"/>
    </source>
</evidence>
<protein>
    <recommendedName>
        <fullName evidence="12">Zinc finger BED domain-containing protein RICESLEEPER 2-like</fullName>
    </recommendedName>
</protein>
<evidence type="ECO:0000256" key="3">
    <source>
        <dbReference type="ARBA" id="ARBA00022771"/>
    </source>
</evidence>
<organism evidence="10 11">
    <name type="scientific">Rubus argutus</name>
    <name type="common">Southern blackberry</name>
    <dbReference type="NCBI Taxonomy" id="59490"/>
    <lineage>
        <taxon>Eukaryota</taxon>
        <taxon>Viridiplantae</taxon>
        <taxon>Streptophyta</taxon>
        <taxon>Embryophyta</taxon>
        <taxon>Tracheophyta</taxon>
        <taxon>Spermatophyta</taxon>
        <taxon>Magnoliopsida</taxon>
        <taxon>eudicotyledons</taxon>
        <taxon>Gunneridae</taxon>
        <taxon>Pentapetalae</taxon>
        <taxon>rosids</taxon>
        <taxon>fabids</taxon>
        <taxon>Rosales</taxon>
        <taxon>Rosaceae</taxon>
        <taxon>Rosoideae</taxon>
        <taxon>Rosoideae incertae sedis</taxon>
        <taxon>Rubus</taxon>
    </lineage>
</organism>
<evidence type="ECO:0008006" key="12">
    <source>
        <dbReference type="Google" id="ProtNLM"/>
    </source>
</evidence>
<dbReference type="AlphaFoldDB" id="A0AAW1XEB1"/>
<sequence length="568" mass="65329">MSSETKGAVGSEKSVNFDAENDGSDDSVDLNSFSSDSDAWDNAEVSEFDEQKAVRSIANLICYDEFPPQIVESVHFRGILEFLNPQFKPSFDSVGSECMKVYEERKVETEKCLRNFDGRFSLSLDILRHQSGSYYTFRCSDYFCLSAHFIDENWKLKKWVLSFRCLWRSGQSDDYIPEGDDLGIFRLLEDWGIENKISTLTRNNEGCDDPLVEFVKSHIQDKKELQLNGQLFRVHCCGDMIKTMVEDAFETIEDIIDKVRKLYSFGRSLPLWYLTTFKLKGALELWTMGEFSSQDVIDDYDVPSPEEWKKVEGVCKIVDKMYEVSNALFETKHLTANVYLYHLDELREILTQFSTDYDDFVRTIAKDMWNKLNKYWDDMFLLLAISAALDPRFKMKYIEFVCSKVKGMDGCSQVAAVLSAINKLFDEYVIGFPEKGNFTCQSSSSDSDSEGESPTAGRVNYTFSVVQDYQQFLQMSDQPAKKSDLHCYLEDPVLPWSQDFYALTWWSTAGAKYPILSRMARDFLAIPVSVASSFKAFYTEPRPADGRIVCLKPELMNALVCTRSWYSE</sequence>
<evidence type="ECO:0000259" key="9">
    <source>
        <dbReference type="Pfam" id="PF14372"/>
    </source>
</evidence>
<gene>
    <name evidence="10" type="ORF">M0R45_021211</name>
</gene>
<evidence type="ECO:0000313" key="11">
    <source>
        <dbReference type="Proteomes" id="UP001457282"/>
    </source>
</evidence>
<evidence type="ECO:0000259" key="8">
    <source>
        <dbReference type="Pfam" id="PF05699"/>
    </source>
</evidence>
<keyword evidence="5" id="KW-0238">DNA-binding</keyword>
<evidence type="ECO:0000256" key="4">
    <source>
        <dbReference type="ARBA" id="ARBA00022833"/>
    </source>
</evidence>
<dbReference type="GO" id="GO:0003677">
    <property type="term" value="F:DNA binding"/>
    <property type="evidence" value="ECO:0007669"/>
    <property type="project" value="UniProtKB-KW"/>
</dbReference>
<feature type="compositionally biased region" description="Acidic residues" evidence="7">
    <location>
        <begin position="19"/>
        <end position="28"/>
    </location>
</feature>
<dbReference type="GO" id="GO:0046983">
    <property type="term" value="F:protein dimerization activity"/>
    <property type="evidence" value="ECO:0007669"/>
    <property type="project" value="InterPro"/>
</dbReference>
<dbReference type="InterPro" id="IPR052035">
    <property type="entry name" value="ZnF_BED_domain_contain"/>
</dbReference>
<feature type="domain" description="hAT-like transposase RNase-H fold" evidence="9">
    <location>
        <begin position="331"/>
        <end position="428"/>
    </location>
</feature>
<dbReference type="PANTHER" id="PTHR46481:SF10">
    <property type="entry name" value="ZINC FINGER BED DOMAIN-CONTAINING PROTEIN 39"/>
    <property type="match status" value="1"/>
</dbReference>
<keyword evidence="4" id="KW-0862">Zinc</keyword>
<keyword evidence="3" id="KW-0863">Zinc-finger</keyword>
<name>A0AAW1XEB1_RUBAR</name>
<evidence type="ECO:0000256" key="5">
    <source>
        <dbReference type="ARBA" id="ARBA00023125"/>
    </source>
</evidence>
<dbReference type="EMBL" id="JBEDUW010000004">
    <property type="protein sequence ID" value="KAK9934050.1"/>
    <property type="molecule type" value="Genomic_DNA"/>
</dbReference>
<evidence type="ECO:0000256" key="7">
    <source>
        <dbReference type="SAM" id="MobiDB-lite"/>
    </source>
</evidence>
<dbReference type="Proteomes" id="UP001457282">
    <property type="component" value="Unassembled WGS sequence"/>
</dbReference>
<dbReference type="GO" id="GO:0008270">
    <property type="term" value="F:zinc ion binding"/>
    <property type="evidence" value="ECO:0007669"/>
    <property type="project" value="UniProtKB-KW"/>
</dbReference>
<reference evidence="10 11" key="1">
    <citation type="journal article" date="2023" name="G3 (Bethesda)">
        <title>A chromosome-length genome assembly and annotation of blackberry (Rubus argutus, cv. 'Hillquist').</title>
        <authorList>
            <person name="Bruna T."/>
            <person name="Aryal R."/>
            <person name="Dudchenko O."/>
            <person name="Sargent D.J."/>
            <person name="Mead D."/>
            <person name="Buti M."/>
            <person name="Cavallini A."/>
            <person name="Hytonen T."/>
            <person name="Andres J."/>
            <person name="Pham M."/>
            <person name="Weisz D."/>
            <person name="Mascagni F."/>
            <person name="Usai G."/>
            <person name="Natali L."/>
            <person name="Bassil N."/>
            <person name="Fernandez G.E."/>
            <person name="Lomsadze A."/>
            <person name="Armour M."/>
            <person name="Olukolu B."/>
            <person name="Poorten T."/>
            <person name="Britton C."/>
            <person name="Davik J."/>
            <person name="Ashrafi H."/>
            <person name="Aiden E.L."/>
            <person name="Borodovsky M."/>
            <person name="Worthington M."/>
        </authorList>
    </citation>
    <scope>NUCLEOTIDE SEQUENCE [LARGE SCALE GENOMIC DNA]</scope>
    <source>
        <strain evidence="10">PI 553951</strain>
    </source>
</reference>
<evidence type="ECO:0000256" key="1">
    <source>
        <dbReference type="ARBA" id="ARBA00004123"/>
    </source>
</evidence>
<accession>A0AAW1XEB1</accession>
<dbReference type="SUPFAM" id="SSF53098">
    <property type="entry name" value="Ribonuclease H-like"/>
    <property type="match status" value="1"/>
</dbReference>
<keyword evidence="11" id="KW-1185">Reference proteome</keyword>
<comment type="subcellular location">
    <subcellularLocation>
        <location evidence="1">Nucleus</location>
    </subcellularLocation>
</comment>
<feature type="domain" description="HAT C-terminal dimerisation" evidence="8">
    <location>
        <begin position="485"/>
        <end position="566"/>
    </location>
</feature>
<dbReference type="PANTHER" id="PTHR46481">
    <property type="entry name" value="ZINC FINGER BED DOMAIN-CONTAINING PROTEIN 4"/>
    <property type="match status" value="1"/>
</dbReference>
<dbReference type="InterPro" id="IPR012337">
    <property type="entry name" value="RNaseH-like_sf"/>
</dbReference>
<dbReference type="Pfam" id="PF14372">
    <property type="entry name" value="hAT-like_RNase-H"/>
    <property type="match status" value="1"/>
</dbReference>
<keyword evidence="6" id="KW-0539">Nucleus</keyword>